<protein>
    <recommendedName>
        <fullName evidence="3">C-type lectin domain-containing protein</fullName>
    </recommendedName>
</protein>
<reference evidence="1 2" key="1">
    <citation type="journal article" date="2019" name="Commun. Biol.">
        <title>The bagworm genome reveals a unique fibroin gene that provides high tensile strength.</title>
        <authorList>
            <person name="Kono N."/>
            <person name="Nakamura H."/>
            <person name="Ohtoshi R."/>
            <person name="Tomita M."/>
            <person name="Numata K."/>
            <person name="Arakawa K."/>
        </authorList>
    </citation>
    <scope>NUCLEOTIDE SEQUENCE [LARGE SCALE GENOMIC DNA]</scope>
</reference>
<keyword evidence="2" id="KW-1185">Reference proteome</keyword>
<sequence>MDFPMWGVLSLRGPQAQGRQDIRDTKFSAWAGQNGIGLSNNPSEPHCVTIDGHNKGLRDWWCVKKLAYICELTPSKVVS</sequence>
<gene>
    <name evidence="1" type="ORF">EVAR_15845_1</name>
</gene>
<dbReference type="InterPro" id="IPR016187">
    <property type="entry name" value="CTDL_fold"/>
</dbReference>
<name>A0A4C1UE80_EUMVA</name>
<evidence type="ECO:0000313" key="2">
    <source>
        <dbReference type="Proteomes" id="UP000299102"/>
    </source>
</evidence>
<evidence type="ECO:0008006" key="3">
    <source>
        <dbReference type="Google" id="ProtNLM"/>
    </source>
</evidence>
<dbReference type="OrthoDB" id="7357196at2759"/>
<accession>A0A4C1UE80</accession>
<dbReference type="SUPFAM" id="SSF56436">
    <property type="entry name" value="C-type lectin-like"/>
    <property type="match status" value="1"/>
</dbReference>
<proteinExistence type="predicted"/>
<dbReference type="EMBL" id="BGZK01000164">
    <property type="protein sequence ID" value="GBP24639.1"/>
    <property type="molecule type" value="Genomic_DNA"/>
</dbReference>
<evidence type="ECO:0000313" key="1">
    <source>
        <dbReference type="EMBL" id="GBP24639.1"/>
    </source>
</evidence>
<dbReference type="Proteomes" id="UP000299102">
    <property type="component" value="Unassembled WGS sequence"/>
</dbReference>
<comment type="caution">
    <text evidence="1">The sequence shown here is derived from an EMBL/GenBank/DDBJ whole genome shotgun (WGS) entry which is preliminary data.</text>
</comment>
<dbReference type="AlphaFoldDB" id="A0A4C1UE80"/>
<dbReference type="InterPro" id="IPR018378">
    <property type="entry name" value="C-type_lectin_CS"/>
</dbReference>
<organism evidence="1 2">
    <name type="scientific">Eumeta variegata</name>
    <name type="common">Bagworm moth</name>
    <name type="synonym">Eumeta japonica</name>
    <dbReference type="NCBI Taxonomy" id="151549"/>
    <lineage>
        <taxon>Eukaryota</taxon>
        <taxon>Metazoa</taxon>
        <taxon>Ecdysozoa</taxon>
        <taxon>Arthropoda</taxon>
        <taxon>Hexapoda</taxon>
        <taxon>Insecta</taxon>
        <taxon>Pterygota</taxon>
        <taxon>Neoptera</taxon>
        <taxon>Endopterygota</taxon>
        <taxon>Lepidoptera</taxon>
        <taxon>Glossata</taxon>
        <taxon>Ditrysia</taxon>
        <taxon>Tineoidea</taxon>
        <taxon>Psychidae</taxon>
        <taxon>Oiketicinae</taxon>
        <taxon>Eumeta</taxon>
    </lineage>
</organism>
<dbReference type="PROSITE" id="PS00615">
    <property type="entry name" value="C_TYPE_LECTIN_1"/>
    <property type="match status" value="1"/>
</dbReference>